<evidence type="ECO:0000256" key="1">
    <source>
        <dbReference type="SAM" id="MobiDB-lite"/>
    </source>
</evidence>
<dbReference type="PANTHER" id="PTHR11472:SF47">
    <property type="entry name" value="FANCONI ANEMIA GROUP J PROTEIN"/>
    <property type="match status" value="1"/>
</dbReference>
<feature type="compositionally biased region" description="Basic and acidic residues" evidence="1">
    <location>
        <begin position="31"/>
        <end position="46"/>
    </location>
</feature>
<reference evidence="3 4" key="1">
    <citation type="submission" date="2024-05" db="EMBL/GenBank/DDBJ databases">
        <title>Genome sequencing and assembly of Indian major carp, Cirrhinus mrigala (Hamilton, 1822).</title>
        <authorList>
            <person name="Mohindra V."/>
            <person name="Chowdhury L.M."/>
            <person name="Lal K."/>
            <person name="Jena J.K."/>
        </authorList>
    </citation>
    <scope>NUCLEOTIDE SEQUENCE [LARGE SCALE GENOMIC DNA]</scope>
    <source>
        <strain evidence="3">CM1030</strain>
        <tissue evidence="3">Blood</tissue>
    </source>
</reference>
<dbReference type="InterPro" id="IPR027417">
    <property type="entry name" value="P-loop_NTPase"/>
</dbReference>
<sequence length="113" mass="12829">MLDLFFSLCIRQPPVSCSLCPCANLKAGQKTVEKSKDNDKDKEGSGRKKIPKIFFGTRTHKQITQIARELKRTLYSTVPMTILSSRDHTCVNPEVVPHANRNERCKELLEAKN</sequence>
<evidence type="ECO:0000313" key="4">
    <source>
        <dbReference type="Proteomes" id="UP001529510"/>
    </source>
</evidence>
<feature type="non-terminal residue" evidence="3">
    <location>
        <position position="113"/>
    </location>
</feature>
<feature type="domain" description="RAD3-like helicase DEAD" evidence="2">
    <location>
        <begin position="55"/>
        <end position="112"/>
    </location>
</feature>
<gene>
    <name evidence="3" type="ORF">M9458_030532</name>
</gene>
<dbReference type="AlphaFoldDB" id="A0ABD0PL23"/>
<dbReference type="Pfam" id="PF06733">
    <property type="entry name" value="DEAD_2"/>
    <property type="match status" value="1"/>
</dbReference>
<dbReference type="Gene3D" id="3.40.50.300">
    <property type="entry name" value="P-loop containing nucleotide triphosphate hydrolases"/>
    <property type="match status" value="1"/>
</dbReference>
<feature type="region of interest" description="Disordered" evidence="1">
    <location>
        <begin position="29"/>
        <end position="49"/>
    </location>
</feature>
<keyword evidence="4" id="KW-1185">Reference proteome</keyword>
<dbReference type="InterPro" id="IPR010614">
    <property type="entry name" value="RAD3-like_helicase_DEAD"/>
</dbReference>
<evidence type="ECO:0000259" key="2">
    <source>
        <dbReference type="Pfam" id="PF06733"/>
    </source>
</evidence>
<organism evidence="3 4">
    <name type="scientific">Cirrhinus mrigala</name>
    <name type="common">Mrigala</name>
    <dbReference type="NCBI Taxonomy" id="683832"/>
    <lineage>
        <taxon>Eukaryota</taxon>
        <taxon>Metazoa</taxon>
        <taxon>Chordata</taxon>
        <taxon>Craniata</taxon>
        <taxon>Vertebrata</taxon>
        <taxon>Euteleostomi</taxon>
        <taxon>Actinopterygii</taxon>
        <taxon>Neopterygii</taxon>
        <taxon>Teleostei</taxon>
        <taxon>Ostariophysi</taxon>
        <taxon>Cypriniformes</taxon>
        <taxon>Cyprinidae</taxon>
        <taxon>Labeoninae</taxon>
        <taxon>Labeonini</taxon>
        <taxon>Cirrhinus</taxon>
    </lineage>
</organism>
<proteinExistence type="predicted"/>
<accession>A0ABD0PL23</accession>
<protein>
    <recommendedName>
        <fullName evidence="2">RAD3-like helicase DEAD domain-containing protein</fullName>
    </recommendedName>
</protein>
<dbReference type="Proteomes" id="UP001529510">
    <property type="component" value="Unassembled WGS sequence"/>
</dbReference>
<evidence type="ECO:0000313" key="3">
    <source>
        <dbReference type="EMBL" id="KAL0174564.1"/>
    </source>
</evidence>
<dbReference type="EMBL" id="JAMKFB020000015">
    <property type="protein sequence ID" value="KAL0174564.1"/>
    <property type="molecule type" value="Genomic_DNA"/>
</dbReference>
<comment type="caution">
    <text evidence="3">The sequence shown here is derived from an EMBL/GenBank/DDBJ whole genome shotgun (WGS) entry which is preliminary data.</text>
</comment>
<name>A0ABD0PL23_CIRMR</name>
<dbReference type="PANTHER" id="PTHR11472">
    <property type="entry name" value="DNA REPAIR DEAD HELICASE RAD3/XP-D SUBFAMILY MEMBER"/>
    <property type="match status" value="1"/>
</dbReference>
<dbReference type="InterPro" id="IPR045028">
    <property type="entry name" value="DinG/Rad3-like"/>
</dbReference>